<evidence type="ECO:0000313" key="2">
    <source>
        <dbReference type="Proteomes" id="UP001055811"/>
    </source>
</evidence>
<dbReference type="EMBL" id="CM042017">
    <property type="protein sequence ID" value="KAI3690259.1"/>
    <property type="molecule type" value="Genomic_DNA"/>
</dbReference>
<sequence>MKLRSQHTRKPSAGAGNVAAMCGMNSNPDEIEKSINSLDYILNIVPTSHKLQNYLPLLKVEGKKMISESFIKSIQETLEILDFCVEKVLKTMIEVMKMAIEE</sequence>
<evidence type="ECO:0000313" key="1">
    <source>
        <dbReference type="EMBL" id="KAI3690259.1"/>
    </source>
</evidence>
<comment type="caution">
    <text evidence="1">The sequence shown here is derived from an EMBL/GenBank/DDBJ whole genome shotgun (WGS) entry which is preliminary data.</text>
</comment>
<organism evidence="1 2">
    <name type="scientific">Cichorium intybus</name>
    <name type="common">Chicory</name>
    <dbReference type="NCBI Taxonomy" id="13427"/>
    <lineage>
        <taxon>Eukaryota</taxon>
        <taxon>Viridiplantae</taxon>
        <taxon>Streptophyta</taxon>
        <taxon>Embryophyta</taxon>
        <taxon>Tracheophyta</taxon>
        <taxon>Spermatophyta</taxon>
        <taxon>Magnoliopsida</taxon>
        <taxon>eudicotyledons</taxon>
        <taxon>Gunneridae</taxon>
        <taxon>Pentapetalae</taxon>
        <taxon>asterids</taxon>
        <taxon>campanulids</taxon>
        <taxon>Asterales</taxon>
        <taxon>Asteraceae</taxon>
        <taxon>Cichorioideae</taxon>
        <taxon>Cichorieae</taxon>
        <taxon>Cichoriinae</taxon>
        <taxon>Cichorium</taxon>
    </lineage>
</organism>
<proteinExistence type="predicted"/>
<gene>
    <name evidence="1" type="ORF">L2E82_48238</name>
</gene>
<keyword evidence="2" id="KW-1185">Reference proteome</keyword>
<protein>
    <submittedName>
        <fullName evidence="1">Uncharacterized protein</fullName>
    </submittedName>
</protein>
<accession>A0ACB8YXZ2</accession>
<reference evidence="1 2" key="2">
    <citation type="journal article" date="2022" name="Mol. Ecol. Resour.">
        <title>The genomes of chicory, endive, great burdock and yacon provide insights into Asteraceae paleo-polyploidization history and plant inulin production.</title>
        <authorList>
            <person name="Fan W."/>
            <person name="Wang S."/>
            <person name="Wang H."/>
            <person name="Wang A."/>
            <person name="Jiang F."/>
            <person name="Liu H."/>
            <person name="Zhao H."/>
            <person name="Xu D."/>
            <person name="Zhang Y."/>
        </authorList>
    </citation>
    <scope>NUCLEOTIDE SEQUENCE [LARGE SCALE GENOMIC DNA]</scope>
    <source>
        <strain evidence="2">cv. Punajuju</strain>
        <tissue evidence="1">Leaves</tissue>
    </source>
</reference>
<reference evidence="2" key="1">
    <citation type="journal article" date="2022" name="Mol. Ecol. Resour.">
        <title>The genomes of chicory, endive, great burdock and yacon provide insights into Asteraceae palaeo-polyploidization history and plant inulin production.</title>
        <authorList>
            <person name="Fan W."/>
            <person name="Wang S."/>
            <person name="Wang H."/>
            <person name="Wang A."/>
            <person name="Jiang F."/>
            <person name="Liu H."/>
            <person name="Zhao H."/>
            <person name="Xu D."/>
            <person name="Zhang Y."/>
        </authorList>
    </citation>
    <scope>NUCLEOTIDE SEQUENCE [LARGE SCALE GENOMIC DNA]</scope>
    <source>
        <strain evidence="2">cv. Punajuju</strain>
    </source>
</reference>
<name>A0ACB8YXZ2_CICIN</name>
<dbReference type="Proteomes" id="UP001055811">
    <property type="component" value="Linkage Group LG09"/>
</dbReference>